<dbReference type="GO" id="GO:0004527">
    <property type="term" value="F:exonuclease activity"/>
    <property type="evidence" value="ECO:0007669"/>
    <property type="project" value="UniProtKB-KW"/>
</dbReference>
<evidence type="ECO:0000256" key="12">
    <source>
        <dbReference type="SAM" id="MobiDB-lite"/>
    </source>
</evidence>
<dbReference type="EMBL" id="HBKR01003215">
    <property type="protein sequence ID" value="CAE2273482.1"/>
    <property type="molecule type" value="Transcribed_RNA"/>
</dbReference>
<evidence type="ECO:0008006" key="14">
    <source>
        <dbReference type="Google" id="ProtNLM"/>
    </source>
</evidence>
<dbReference type="PANTHER" id="PTHR12415">
    <property type="entry name" value="TYROSYL-DNA PHOSPHODIESTERASE 1"/>
    <property type="match status" value="1"/>
</dbReference>
<dbReference type="GO" id="GO:0003697">
    <property type="term" value="F:single-stranded DNA binding"/>
    <property type="evidence" value="ECO:0007669"/>
    <property type="project" value="TreeGrafter"/>
</dbReference>
<comment type="similarity">
    <text evidence="2">Belongs to the tyrosyl-DNA phosphodiesterase family.</text>
</comment>
<dbReference type="Pfam" id="PF06087">
    <property type="entry name" value="Tyr-DNA_phospho"/>
    <property type="match status" value="1"/>
</dbReference>
<keyword evidence="5" id="KW-0378">Hydrolase</keyword>
<evidence type="ECO:0000256" key="2">
    <source>
        <dbReference type="ARBA" id="ARBA00010205"/>
    </source>
</evidence>
<feature type="region of interest" description="Disordered" evidence="12">
    <location>
        <begin position="1"/>
        <end position="42"/>
    </location>
</feature>
<evidence type="ECO:0000256" key="5">
    <source>
        <dbReference type="ARBA" id="ARBA00022801"/>
    </source>
</evidence>
<evidence type="ECO:0000256" key="11">
    <source>
        <dbReference type="PIRSR" id="PIRSR610347-3"/>
    </source>
</evidence>
<keyword evidence="8" id="KW-0539">Nucleus</keyword>
<feature type="site" description="Interaction with DNA" evidence="11">
    <location>
        <position position="199"/>
    </location>
</feature>
<feature type="compositionally biased region" description="Basic and acidic residues" evidence="12">
    <location>
        <begin position="1"/>
        <end position="19"/>
    </location>
</feature>
<keyword evidence="6" id="KW-0269">Exonuclease</keyword>
<evidence type="ECO:0000256" key="4">
    <source>
        <dbReference type="ARBA" id="ARBA00022763"/>
    </source>
</evidence>
<evidence type="ECO:0000256" key="8">
    <source>
        <dbReference type="ARBA" id="ARBA00023242"/>
    </source>
</evidence>
<reference evidence="13" key="1">
    <citation type="submission" date="2021-01" db="EMBL/GenBank/DDBJ databases">
        <authorList>
            <person name="Corre E."/>
            <person name="Pelletier E."/>
            <person name="Niang G."/>
            <person name="Scheremetjew M."/>
            <person name="Finn R."/>
            <person name="Kale V."/>
            <person name="Holt S."/>
            <person name="Cochrane G."/>
            <person name="Meng A."/>
            <person name="Brown T."/>
            <person name="Cohen L."/>
        </authorList>
    </citation>
    <scope>NUCLEOTIDE SEQUENCE</scope>
    <source>
        <strain evidence="13">SoJaBio B1-5/56/2</strain>
    </source>
</reference>
<dbReference type="SUPFAM" id="SSF56024">
    <property type="entry name" value="Phospholipase D/nuclease"/>
    <property type="match status" value="1"/>
</dbReference>
<evidence type="ECO:0000313" key="13">
    <source>
        <dbReference type="EMBL" id="CAE2273482.1"/>
    </source>
</evidence>
<evidence type="ECO:0000256" key="10">
    <source>
        <dbReference type="PIRSR" id="PIRSR610347-2"/>
    </source>
</evidence>
<dbReference type="Gene3D" id="3.30.870.10">
    <property type="entry name" value="Endonuclease Chain A"/>
    <property type="match status" value="1"/>
</dbReference>
<evidence type="ECO:0000256" key="9">
    <source>
        <dbReference type="PIRSR" id="PIRSR610347-1"/>
    </source>
</evidence>
<protein>
    <recommendedName>
        <fullName evidence="14">PLD phosphodiesterase domain-containing protein</fullName>
    </recommendedName>
</protein>
<dbReference type="GO" id="GO:0017005">
    <property type="term" value="F:3'-tyrosyl-DNA phosphodiesterase activity"/>
    <property type="evidence" value="ECO:0007669"/>
    <property type="project" value="TreeGrafter"/>
</dbReference>
<comment type="subcellular location">
    <subcellularLocation>
        <location evidence="1">Nucleus</location>
    </subcellularLocation>
</comment>
<accession>A0A7S4JT06</accession>
<dbReference type="GO" id="GO:0006281">
    <property type="term" value="P:DNA repair"/>
    <property type="evidence" value="ECO:0007669"/>
    <property type="project" value="UniProtKB-KW"/>
</dbReference>
<dbReference type="PANTHER" id="PTHR12415:SF0">
    <property type="entry name" value="TYROSYL-DNA PHOSPHODIESTERASE 1"/>
    <property type="match status" value="1"/>
</dbReference>
<dbReference type="GO" id="GO:0003690">
    <property type="term" value="F:double-stranded DNA binding"/>
    <property type="evidence" value="ECO:0007669"/>
    <property type="project" value="TreeGrafter"/>
</dbReference>
<evidence type="ECO:0000256" key="6">
    <source>
        <dbReference type="ARBA" id="ARBA00022839"/>
    </source>
</evidence>
<feature type="active site" description="Proton donor/acceptor" evidence="9">
    <location>
        <position position="165"/>
    </location>
</feature>
<organism evidence="13">
    <name type="scientific">Paramoeba aestuarina</name>
    <dbReference type="NCBI Taxonomy" id="180227"/>
    <lineage>
        <taxon>Eukaryota</taxon>
        <taxon>Amoebozoa</taxon>
        <taxon>Discosea</taxon>
        <taxon>Flabellinia</taxon>
        <taxon>Dactylopodida</taxon>
        <taxon>Paramoebidae</taxon>
        <taxon>Paramoeba</taxon>
    </lineage>
</organism>
<feature type="compositionally biased region" description="Low complexity" evidence="12">
    <location>
        <begin position="26"/>
        <end position="42"/>
    </location>
</feature>
<evidence type="ECO:0000256" key="7">
    <source>
        <dbReference type="ARBA" id="ARBA00023204"/>
    </source>
</evidence>
<name>A0A7S4JT06_9EUKA</name>
<keyword evidence="3" id="KW-0540">Nuclease</keyword>
<evidence type="ECO:0000256" key="1">
    <source>
        <dbReference type="ARBA" id="ARBA00004123"/>
    </source>
</evidence>
<keyword evidence="4" id="KW-0227">DNA damage</keyword>
<dbReference type="InterPro" id="IPR010347">
    <property type="entry name" value="Tdp1"/>
</dbReference>
<proteinExistence type="inferred from homology"/>
<dbReference type="GO" id="GO:0005634">
    <property type="term" value="C:nucleus"/>
    <property type="evidence" value="ECO:0007669"/>
    <property type="project" value="UniProtKB-SubCell"/>
</dbReference>
<gene>
    <name evidence="13" type="ORF">NAES01612_LOCUS2159</name>
</gene>
<evidence type="ECO:0000256" key="3">
    <source>
        <dbReference type="ARBA" id="ARBA00022722"/>
    </source>
</evidence>
<sequence length="270" mass="29969">MGTNWEGREAERKEQNEVTRKRKKASSNSPSPHSLSPSHPPIISKKHTIYYQTSSMGSLNPKWCSDFLTRLDLALSFSYPPSSSSFSSTSSFPSSSLSSSSPDFKVIYPTKKTVLKWPSPSDACQIFFSAKFWNAPYFPKRKLCDVMPPGEREGRGREFAQPLLHSKIIIGAVDVEVGEGGSSSLKSTGWVYIGSHNFSQAAWGKIDSKRKLISITNYELGILLFPHPPSEGGGRGEGGEGEWERLVSAMPFKVPPPPYREGEEPWVTEY</sequence>
<dbReference type="AlphaFoldDB" id="A0A7S4JT06"/>
<feature type="binding site" evidence="10">
    <location>
        <position position="167"/>
    </location>
    <ligand>
        <name>substrate</name>
    </ligand>
</feature>
<keyword evidence="7" id="KW-0234">DNA repair</keyword>